<name>A0A161Y7J9_DAUCS</name>
<dbReference type="Proteomes" id="UP000077755">
    <property type="component" value="Chromosome 2"/>
</dbReference>
<gene>
    <name evidence="1" type="ORF">DCAR_0207103</name>
</gene>
<proteinExistence type="predicted"/>
<organism evidence="1 2">
    <name type="scientific">Daucus carota subsp. sativus</name>
    <name type="common">Carrot</name>
    <dbReference type="NCBI Taxonomy" id="79200"/>
    <lineage>
        <taxon>Eukaryota</taxon>
        <taxon>Viridiplantae</taxon>
        <taxon>Streptophyta</taxon>
        <taxon>Embryophyta</taxon>
        <taxon>Tracheophyta</taxon>
        <taxon>Spermatophyta</taxon>
        <taxon>Magnoliopsida</taxon>
        <taxon>eudicotyledons</taxon>
        <taxon>Gunneridae</taxon>
        <taxon>Pentapetalae</taxon>
        <taxon>asterids</taxon>
        <taxon>campanulids</taxon>
        <taxon>Apiales</taxon>
        <taxon>Apiaceae</taxon>
        <taxon>Apioideae</taxon>
        <taxon>Scandiceae</taxon>
        <taxon>Daucinae</taxon>
        <taxon>Daucus</taxon>
        <taxon>Daucus sect. Daucus</taxon>
    </lineage>
</organism>
<sequence>MICGCGNTTSITHCPTTPRLFFQQTFKPPTCVPFFLNFSQDALDIRGGCRWLVITLTVAEPVDRLTRDSKNLTTFD</sequence>
<dbReference type="AlphaFoldDB" id="A0A161Y7J9"/>
<dbReference type="Gramene" id="KZN05457">
    <property type="protein sequence ID" value="KZN05457"/>
    <property type="gene ID" value="DCAR_006294"/>
</dbReference>
<evidence type="ECO:0000313" key="1">
    <source>
        <dbReference type="EMBL" id="WOG87871.1"/>
    </source>
</evidence>
<evidence type="ECO:0000313" key="2">
    <source>
        <dbReference type="Proteomes" id="UP000077755"/>
    </source>
</evidence>
<protein>
    <submittedName>
        <fullName evidence="1">Uncharacterized protein</fullName>
    </submittedName>
</protein>
<reference evidence="1" key="1">
    <citation type="journal article" date="2016" name="Nat. Genet.">
        <title>A high-quality carrot genome assembly provides new insights into carotenoid accumulation and asterid genome evolution.</title>
        <authorList>
            <person name="Iorizzo M."/>
            <person name="Ellison S."/>
            <person name="Senalik D."/>
            <person name="Zeng P."/>
            <person name="Satapoomin P."/>
            <person name="Huang J."/>
            <person name="Bowman M."/>
            <person name="Iovene M."/>
            <person name="Sanseverino W."/>
            <person name="Cavagnaro P."/>
            <person name="Yildiz M."/>
            <person name="Macko-Podgorni A."/>
            <person name="Moranska E."/>
            <person name="Grzebelus E."/>
            <person name="Grzebelus D."/>
            <person name="Ashrafi H."/>
            <person name="Zheng Z."/>
            <person name="Cheng S."/>
            <person name="Spooner D."/>
            <person name="Van Deynze A."/>
            <person name="Simon P."/>
        </authorList>
    </citation>
    <scope>NUCLEOTIDE SEQUENCE</scope>
    <source>
        <tissue evidence="1">Leaf</tissue>
    </source>
</reference>
<keyword evidence="2" id="KW-1185">Reference proteome</keyword>
<reference evidence="1" key="2">
    <citation type="submission" date="2022-03" db="EMBL/GenBank/DDBJ databases">
        <title>Draft title - Genomic analysis of global carrot germplasm unveils the trajectory of domestication and the origin of high carotenoid orange carrot.</title>
        <authorList>
            <person name="Iorizzo M."/>
            <person name="Ellison S."/>
            <person name="Senalik D."/>
            <person name="Macko-Podgorni A."/>
            <person name="Grzebelus D."/>
            <person name="Bostan H."/>
            <person name="Rolling W."/>
            <person name="Curaba J."/>
            <person name="Simon P."/>
        </authorList>
    </citation>
    <scope>NUCLEOTIDE SEQUENCE</scope>
    <source>
        <tissue evidence="1">Leaf</tissue>
    </source>
</reference>
<accession>A0A161Y7J9</accession>
<dbReference type="EMBL" id="CP093344">
    <property type="protein sequence ID" value="WOG87871.1"/>
    <property type="molecule type" value="Genomic_DNA"/>
</dbReference>